<sequence>MKWVIASCFALSALSTAEVAVTETVTEEVKSFDYQTVIAEPLKELGEPAIRLEVGEPNLLVFSPSLKAQEHVRQGFAMIHASWDFEAYRHFATALEADPQCLMAYCGIVLALTNPEHEFKEQRAKAFNRMLSLAEHKEGEEFVYPENERMYAVAIAELMANGLQRGAATFRQLAESYPNDLQAQLFALLLSRGGYNSLGNPRLQQRETVAKLEELYAEYPNEPMVLNFLLMAQAEAPYQAVDFKGYMLPKAKRLVELSDGKVPSWQAFLGYVAWRSGELEIAEAAFAEAVRLYDIWRVENKIQPADCEGLLRAQLFFATVLHAEGEQEAALAEIDAVTRFCAPITREYSTGALTAKWIAGLLPLKMALEEDDFALAADRLPEIGKVKQDNLMPFEAIVTAYKLYIDTRTVAKDGKHEAAKRGHAKMAALLTEVKGKQGLVSKSPEFGDYVRELQALGVLHKSLTGDVTEQQGMINVWYQAAADAQTAGSRLLPPNILYPLEYKLGVIQLDAGNEAKAKESFEKALLRQPSYFKAAEGLK</sequence>
<dbReference type="InterPro" id="IPR011990">
    <property type="entry name" value="TPR-like_helical_dom_sf"/>
</dbReference>
<feature type="chain" id="PRO_5045064815" description="Tetratricopeptide repeat protein" evidence="2">
    <location>
        <begin position="21"/>
        <end position="539"/>
    </location>
</feature>
<dbReference type="PANTHER" id="PTHR45588">
    <property type="entry name" value="TPR DOMAIN-CONTAINING PROTEIN"/>
    <property type="match status" value="1"/>
</dbReference>
<gene>
    <name evidence="3" type="ORF">ACFSQZ_13080</name>
</gene>
<feature type="signal peptide" evidence="2">
    <location>
        <begin position="1"/>
        <end position="20"/>
    </location>
</feature>
<keyword evidence="2" id="KW-0732">Signal</keyword>
<dbReference type="PROSITE" id="PS50005">
    <property type="entry name" value="TPR"/>
    <property type="match status" value="1"/>
</dbReference>
<evidence type="ECO:0008006" key="5">
    <source>
        <dbReference type="Google" id="ProtNLM"/>
    </source>
</evidence>
<evidence type="ECO:0000256" key="2">
    <source>
        <dbReference type="SAM" id="SignalP"/>
    </source>
</evidence>
<dbReference type="InterPro" id="IPR019734">
    <property type="entry name" value="TPR_rpt"/>
</dbReference>
<evidence type="ECO:0000313" key="3">
    <source>
        <dbReference type="EMBL" id="MFD2277407.1"/>
    </source>
</evidence>
<dbReference type="PANTHER" id="PTHR45588:SF1">
    <property type="entry name" value="WW DOMAIN-CONTAINING PROTEIN"/>
    <property type="match status" value="1"/>
</dbReference>
<keyword evidence="1" id="KW-0802">TPR repeat</keyword>
<comment type="caution">
    <text evidence="3">The sequence shown here is derived from an EMBL/GenBank/DDBJ whole genome shotgun (WGS) entry which is preliminary data.</text>
</comment>
<evidence type="ECO:0000313" key="4">
    <source>
        <dbReference type="Proteomes" id="UP001597297"/>
    </source>
</evidence>
<name>A0ABW5E4X7_9BACT</name>
<dbReference type="Proteomes" id="UP001597297">
    <property type="component" value="Unassembled WGS sequence"/>
</dbReference>
<proteinExistence type="predicted"/>
<dbReference type="RefSeq" id="WP_377093804.1">
    <property type="nucleotide sequence ID" value="NZ_JBHSJM010000001.1"/>
</dbReference>
<reference evidence="4" key="1">
    <citation type="journal article" date="2019" name="Int. J. Syst. Evol. Microbiol.">
        <title>The Global Catalogue of Microorganisms (GCM) 10K type strain sequencing project: providing services to taxonomists for standard genome sequencing and annotation.</title>
        <authorList>
            <consortium name="The Broad Institute Genomics Platform"/>
            <consortium name="The Broad Institute Genome Sequencing Center for Infectious Disease"/>
            <person name="Wu L."/>
            <person name="Ma J."/>
        </authorList>
    </citation>
    <scope>NUCLEOTIDE SEQUENCE [LARGE SCALE GENOMIC DNA]</scope>
    <source>
        <strain evidence="4">JCM 16545</strain>
    </source>
</reference>
<protein>
    <recommendedName>
        <fullName evidence="5">Tetratricopeptide repeat protein</fullName>
    </recommendedName>
</protein>
<keyword evidence="4" id="KW-1185">Reference proteome</keyword>
<evidence type="ECO:0000256" key="1">
    <source>
        <dbReference type="PROSITE-ProRule" id="PRU00339"/>
    </source>
</evidence>
<dbReference type="Gene3D" id="1.25.40.10">
    <property type="entry name" value="Tetratricopeptide repeat domain"/>
    <property type="match status" value="1"/>
</dbReference>
<accession>A0ABW5E4X7</accession>
<feature type="repeat" description="TPR" evidence="1">
    <location>
        <begin position="498"/>
        <end position="531"/>
    </location>
</feature>
<organism evidence="3 4">
    <name type="scientific">Rubritalea spongiae</name>
    <dbReference type="NCBI Taxonomy" id="430797"/>
    <lineage>
        <taxon>Bacteria</taxon>
        <taxon>Pseudomonadati</taxon>
        <taxon>Verrucomicrobiota</taxon>
        <taxon>Verrucomicrobiia</taxon>
        <taxon>Verrucomicrobiales</taxon>
        <taxon>Rubritaleaceae</taxon>
        <taxon>Rubritalea</taxon>
    </lineage>
</organism>
<dbReference type="EMBL" id="JBHUJC010000041">
    <property type="protein sequence ID" value="MFD2277407.1"/>
    <property type="molecule type" value="Genomic_DNA"/>
</dbReference>